<evidence type="ECO:0000256" key="17">
    <source>
        <dbReference type="HAMAP-Rule" id="MF_00037"/>
    </source>
</evidence>
<dbReference type="HAMAP" id="MF_00037">
    <property type="entry name" value="MurB"/>
    <property type="match status" value="1"/>
</dbReference>
<organism evidence="19 20">
    <name type="scientific">Kocuria palustris PEL</name>
    <dbReference type="NCBI Taxonomy" id="1236550"/>
    <lineage>
        <taxon>Bacteria</taxon>
        <taxon>Bacillati</taxon>
        <taxon>Actinomycetota</taxon>
        <taxon>Actinomycetes</taxon>
        <taxon>Micrococcales</taxon>
        <taxon>Micrococcaceae</taxon>
        <taxon>Kocuria</taxon>
    </lineage>
</organism>
<feature type="active site" evidence="17">
    <location>
        <position position="163"/>
    </location>
</feature>
<dbReference type="EMBL" id="ANHZ02000002">
    <property type="protein sequence ID" value="EME37795.1"/>
    <property type="molecule type" value="Genomic_DNA"/>
</dbReference>
<evidence type="ECO:0000313" key="19">
    <source>
        <dbReference type="EMBL" id="EME37795.1"/>
    </source>
</evidence>
<gene>
    <name evidence="17" type="primary">murB</name>
    <name evidence="19" type="ORF">C884_01169</name>
</gene>
<dbReference type="GO" id="GO:0005829">
    <property type="term" value="C:cytosol"/>
    <property type="evidence" value="ECO:0007669"/>
    <property type="project" value="TreeGrafter"/>
</dbReference>
<evidence type="ECO:0000256" key="15">
    <source>
        <dbReference type="ARBA" id="ARBA00023316"/>
    </source>
</evidence>
<evidence type="ECO:0000256" key="6">
    <source>
        <dbReference type="ARBA" id="ARBA00022490"/>
    </source>
</evidence>
<protein>
    <recommendedName>
        <fullName evidence="17">UDP-N-acetylenolpyruvoylglucosamine reductase</fullName>
        <ecNumber evidence="17">1.3.1.98</ecNumber>
    </recommendedName>
    <alternativeName>
        <fullName evidence="17">UDP-N-acetylmuramate dehydrogenase</fullName>
    </alternativeName>
</protein>
<feature type="active site" description="Proton donor" evidence="17">
    <location>
        <position position="245"/>
    </location>
</feature>
<dbReference type="Gene3D" id="3.30.43.10">
    <property type="entry name" value="Uridine Diphospho-n-acetylenolpyruvylglucosamine Reductase, domain 2"/>
    <property type="match status" value="1"/>
</dbReference>
<evidence type="ECO:0000256" key="11">
    <source>
        <dbReference type="ARBA" id="ARBA00022960"/>
    </source>
</evidence>
<dbReference type="NCBIfam" id="NF010478">
    <property type="entry name" value="PRK13903.1"/>
    <property type="match status" value="1"/>
</dbReference>
<dbReference type="InterPro" id="IPR016167">
    <property type="entry name" value="FAD-bd_PCMH_sub1"/>
</dbReference>
<comment type="caution">
    <text evidence="19">The sequence shown here is derived from an EMBL/GenBank/DDBJ whole genome shotgun (WGS) entry which is preliminary data.</text>
</comment>
<evidence type="ECO:0000256" key="3">
    <source>
        <dbReference type="ARBA" id="ARBA00004496"/>
    </source>
</evidence>
<dbReference type="Pfam" id="PF01565">
    <property type="entry name" value="FAD_binding_4"/>
    <property type="match status" value="1"/>
</dbReference>
<dbReference type="GO" id="GO:0071949">
    <property type="term" value="F:FAD binding"/>
    <property type="evidence" value="ECO:0007669"/>
    <property type="project" value="InterPro"/>
</dbReference>
<evidence type="ECO:0000256" key="9">
    <source>
        <dbReference type="ARBA" id="ARBA00022827"/>
    </source>
</evidence>
<dbReference type="NCBIfam" id="TIGR00179">
    <property type="entry name" value="murB"/>
    <property type="match status" value="1"/>
</dbReference>
<keyword evidence="9 17" id="KW-0274">FAD</keyword>
<evidence type="ECO:0000256" key="12">
    <source>
        <dbReference type="ARBA" id="ARBA00022984"/>
    </source>
</evidence>
<dbReference type="GO" id="GO:0009252">
    <property type="term" value="P:peptidoglycan biosynthetic process"/>
    <property type="evidence" value="ECO:0007669"/>
    <property type="project" value="UniProtKB-UniRule"/>
</dbReference>
<evidence type="ECO:0000256" key="16">
    <source>
        <dbReference type="ARBA" id="ARBA00048914"/>
    </source>
</evidence>
<evidence type="ECO:0000256" key="5">
    <source>
        <dbReference type="ARBA" id="ARBA00010485"/>
    </source>
</evidence>
<feature type="active site" evidence="17">
    <location>
        <position position="364"/>
    </location>
</feature>
<evidence type="ECO:0000259" key="18">
    <source>
        <dbReference type="PROSITE" id="PS51387"/>
    </source>
</evidence>
<proteinExistence type="inferred from homology"/>
<dbReference type="PROSITE" id="PS51387">
    <property type="entry name" value="FAD_PCMH"/>
    <property type="match status" value="1"/>
</dbReference>
<dbReference type="RefSeq" id="WP_006213554.1">
    <property type="nucleotide sequence ID" value="NZ_ANHZ02000002.1"/>
</dbReference>
<keyword evidence="14 17" id="KW-0131">Cell cycle</keyword>
<evidence type="ECO:0000256" key="14">
    <source>
        <dbReference type="ARBA" id="ARBA00023306"/>
    </source>
</evidence>
<dbReference type="SUPFAM" id="SSF56194">
    <property type="entry name" value="Uridine diphospho-N-Acetylenolpyruvylglucosamine reductase, MurB, C-terminal domain"/>
    <property type="match status" value="1"/>
</dbReference>
<evidence type="ECO:0000256" key="8">
    <source>
        <dbReference type="ARBA" id="ARBA00022630"/>
    </source>
</evidence>
<evidence type="ECO:0000256" key="2">
    <source>
        <dbReference type="ARBA" id="ARBA00003921"/>
    </source>
</evidence>
<dbReference type="PANTHER" id="PTHR21071">
    <property type="entry name" value="UDP-N-ACETYLENOLPYRUVOYLGLUCOSAMINE REDUCTASE"/>
    <property type="match status" value="1"/>
</dbReference>
<keyword evidence="10 17" id="KW-0521">NADP</keyword>
<dbReference type="Proteomes" id="UP000009877">
    <property type="component" value="Unassembled WGS sequence"/>
</dbReference>
<evidence type="ECO:0000256" key="4">
    <source>
        <dbReference type="ARBA" id="ARBA00004752"/>
    </source>
</evidence>
<dbReference type="GO" id="GO:0051301">
    <property type="term" value="P:cell division"/>
    <property type="evidence" value="ECO:0007669"/>
    <property type="project" value="UniProtKB-KW"/>
</dbReference>
<dbReference type="Gene3D" id="3.30.465.10">
    <property type="match status" value="1"/>
</dbReference>
<dbReference type="Pfam" id="PF02873">
    <property type="entry name" value="MurB_C"/>
    <property type="match status" value="1"/>
</dbReference>
<evidence type="ECO:0000256" key="13">
    <source>
        <dbReference type="ARBA" id="ARBA00023002"/>
    </source>
</evidence>
<comment type="catalytic activity">
    <reaction evidence="16 17">
        <text>UDP-N-acetyl-alpha-D-muramate + NADP(+) = UDP-N-acetyl-3-O-(1-carboxyvinyl)-alpha-D-glucosamine + NADPH + H(+)</text>
        <dbReference type="Rhea" id="RHEA:12248"/>
        <dbReference type="ChEBI" id="CHEBI:15378"/>
        <dbReference type="ChEBI" id="CHEBI:57783"/>
        <dbReference type="ChEBI" id="CHEBI:58349"/>
        <dbReference type="ChEBI" id="CHEBI:68483"/>
        <dbReference type="ChEBI" id="CHEBI:70757"/>
        <dbReference type="EC" id="1.3.1.98"/>
    </reaction>
</comment>
<comment type="cofactor">
    <cofactor evidence="1 17">
        <name>FAD</name>
        <dbReference type="ChEBI" id="CHEBI:57692"/>
    </cofactor>
</comment>
<dbReference type="PANTHER" id="PTHR21071:SF4">
    <property type="entry name" value="UDP-N-ACETYLENOLPYRUVOYLGLUCOSAMINE REDUCTASE"/>
    <property type="match status" value="1"/>
</dbReference>
<dbReference type="UniPathway" id="UPA00219"/>
<dbReference type="InterPro" id="IPR006094">
    <property type="entry name" value="Oxid_FAD_bind_N"/>
</dbReference>
<accession>M2YH15</accession>
<keyword evidence="8 17" id="KW-0285">Flavoprotein</keyword>
<dbReference type="InterPro" id="IPR003170">
    <property type="entry name" value="MurB"/>
</dbReference>
<comment type="function">
    <text evidence="2 17">Cell wall formation.</text>
</comment>
<comment type="subcellular location">
    <subcellularLocation>
        <location evidence="3 17">Cytoplasm</location>
    </subcellularLocation>
</comment>
<dbReference type="InterPro" id="IPR011601">
    <property type="entry name" value="MurB_C"/>
</dbReference>
<dbReference type="Gene3D" id="3.90.78.10">
    <property type="entry name" value="UDP-N-acetylenolpyruvoylglucosamine reductase, C-terminal domain"/>
    <property type="match status" value="1"/>
</dbReference>
<dbReference type="GO" id="GO:0008360">
    <property type="term" value="P:regulation of cell shape"/>
    <property type="evidence" value="ECO:0007669"/>
    <property type="project" value="UniProtKB-KW"/>
</dbReference>
<evidence type="ECO:0000256" key="1">
    <source>
        <dbReference type="ARBA" id="ARBA00001974"/>
    </source>
</evidence>
<keyword evidence="11 17" id="KW-0133">Cell shape</keyword>
<comment type="pathway">
    <text evidence="4 17">Cell wall biogenesis; peptidoglycan biosynthesis.</text>
</comment>
<dbReference type="InterPro" id="IPR036318">
    <property type="entry name" value="FAD-bd_PCMH-like_sf"/>
</dbReference>
<name>M2YH15_9MICC</name>
<dbReference type="InterPro" id="IPR016169">
    <property type="entry name" value="FAD-bd_PCMH_sub2"/>
</dbReference>
<keyword evidence="20" id="KW-1185">Reference proteome</keyword>
<dbReference type="GO" id="GO:0008762">
    <property type="term" value="F:UDP-N-acetylmuramate dehydrogenase activity"/>
    <property type="evidence" value="ECO:0007669"/>
    <property type="project" value="UniProtKB-UniRule"/>
</dbReference>
<dbReference type="EC" id="1.3.1.98" evidence="17"/>
<feature type="domain" description="FAD-binding PCMH-type" evidence="18">
    <location>
        <begin position="13"/>
        <end position="190"/>
    </location>
</feature>
<dbReference type="InterPro" id="IPR036635">
    <property type="entry name" value="MurB_C_sf"/>
</dbReference>
<keyword evidence="7 17" id="KW-0132">Cell division</keyword>
<dbReference type="STRING" id="71999.KPaMU14_10125"/>
<dbReference type="AlphaFoldDB" id="M2YH15"/>
<keyword evidence="12 17" id="KW-0573">Peptidoglycan synthesis</keyword>
<sequence length="372" mass="39053">MTSPELSTLTTTRIGGPAGSLIRAGSQREIIDAVRAADERGRPVLLVGGGSNLLVGDDGFDGVVVHLASQGLEVSDPSDDGSVIVTVQAGHAWDDVVEQTVSRGLVGLEALSGIPGTAGATPVQNVGAYGAEVSRTIVRVSTWDRRAREVREFEAAELDFAYRDSLLKRTTEAGSPRYVVLEVGFRLAQGTDSAPIQYGQLADALAVEVGGSADPAQVRRTVLELRASKGMVLDPQDPDTFSTGSFFTNPIVEAQEAERLLPAEAPRYPVLDGSGSPVEGRLKLSAAWLIDRSGFGKGFGLPGTRNEHLGLEGPDVAQGRAAVSTKHTLAMTNRGSASASDVEALARTVRDGVQEAFGVQLVPEPVMVGFRL</sequence>
<evidence type="ECO:0000256" key="7">
    <source>
        <dbReference type="ARBA" id="ARBA00022618"/>
    </source>
</evidence>
<dbReference type="SUPFAM" id="SSF56176">
    <property type="entry name" value="FAD-binding/transporter-associated domain-like"/>
    <property type="match status" value="1"/>
</dbReference>
<evidence type="ECO:0000313" key="20">
    <source>
        <dbReference type="Proteomes" id="UP000009877"/>
    </source>
</evidence>
<reference evidence="19 20" key="1">
    <citation type="journal article" date="2014" name="Genome Announc.">
        <title>Draft Genome Sequence of Kocuria palustris PEL.</title>
        <authorList>
            <person name="Sharma G."/>
            <person name="Khatri I."/>
            <person name="Subramanian S."/>
        </authorList>
    </citation>
    <scope>NUCLEOTIDE SEQUENCE [LARGE SCALE GENOMIC DNA]</scope>
    <source>
        <strain evidence="19 20">PEL</strain>
    </source>
</reference>
<dbReference type="GO" id="GO:0071555">
    <property type="term" value="P:cell wall organization"/>
    <property type="evidence" value="ECO:0007669"/>
    <property type="project" value="UniProtKB-KW"/>
</dbReference>
<keyword evidence="13 17" id="KW-0560">Oxidoreductase</keyword>
<keyword evidence="15 17" id="KW-0961">Cell wall biogenesis/degradation</keyword>
<keyword evidence="6 17" id="KW-0963">Cytoplasm</keyword>
<dbReference type="InterPro" id="IPR016166">
    <property type="entry name" value="FAD-bd_PCMH"/>
</dbReference>
<comment type="similarity">
    <text evidence="5 17">Belongs to the MurB family.</text>
</comment>
<evidence type="ECO:0000256" key="10">
    <source>
        <dbReference type="ARBA" id="ARBA00022857"/>
    </source>
</evidence>